<dbReference type="GO" id="GO:0004312">
    <property type="term" value="F:fatty acid synthase activity"/>
    <property type="evidence" value="ECO:0007669"/>
    <property type="project" value="TreeGrafter"/>
</dbReference>
<dbReference type="Pfam" id="PF08659">
    <property type="entry name" value="KR"/>
    <property type="match status" value="1"/>
</dbReference>
<evidence type="ECO:0000256" key="3">
    <source>
        <dbReference type="ARBA" id="ARBA00022679"/>
    </source>
</evidence>
<keyword evidence="5" id="KW-0511">Multifunctional enzyme</keyword>
<dbReference type="Gene3D" id="3.30.70.3290">
    <property type="match status" value="1"/>
</dbReference>
<evidence type="ECO:0000313" key="7">
    <source>
        <dbReference type="Proteomes" id="UP000466431"/>
    </source>
</evidence>
<dbReference type="SMART" id="SM00827">
    <property type="entry name" value="PKS_AT"/>
    <property type="match status" value="1"/>
</dbReference>
<evidence type="ECO:0000313" key="6">
    <source>
        <dbReference type="EMBL" id="BBY41948.1"/>
    </source>
</evidence>
<dbReference type="GO" id="GO:0005737">
    <property type="term" value="C:cytoplasm"/>
    <property type="evidence" value="ECO:0007669"/>
    <property type="project" value="TreeGrafter"/>
</dbReference>
<accession>A0A1X0BXU8</accession>
<protein>
    <submittedName>
        <fullName evidence="6">Polyketide synthase</fullName>
    </submittedName>
</protein>
<dbReference type="InterPro" id="IPR006162">
    <property type="entry name" value="Ppantetheine_attach_site"/>
</dbReference>
<dbReference type="GO" id="GO:0005886">
    <property type="term" value="C:plasma membrane"/>
    <property type="evidence" value="ECO:0007669"/>
    <property type="project" value="TreeGrafter"/>
</dbReference>
<dbReference type="InterPro" id="IPR050091">
    <property type="entry name" value="PKS_NRPS_Biosynth_Enz"/>
</dbReference>
<dbReference type="InterPro" id="IPR013968">
    <property type="entry name" value="PKS_KR"/>
</dbReference>
<dbReference type="SUPFAM" id="SSF47336">
    <property type="entry name" value="ACP-like"/>
    <property type="match status" value="1"/>
</dbReference>
<dbReference type="Pfam" id="PF00698">
    <property type="entry name" value="Acyl_transf_1"/>
    <property type="match status" value="1"/>
</dbReference>
<dbReference type="EMBL" id="AP022591">
    <property type="protein sequence ID" value="BBY41948.1"/>
    <property type="molecule type" value="Genomic_DNA"/>
</dbReference>
<organism evidence="6 7">
    <name type="scientific">Mycolicibacterium celeriflavum</name>
    <name type="common">Mycobacterium celeriflavum</name>
    <dbReference type="NCBI Taxonomy" id="1249101"/>
    <lineage>
        <taxon>Bacteria</taxon>
        <taxon>Bacillati</taxon>
        <taxon>Actinomycetota</taxon>
        <taxon>Actinomycetes</taxon>
        <taxon>Mycobacteriales</taxon>
        <taxon>Mycobacteriaceae</taxon>
        <taxon>Mycolicibacterium</taxon>
    </lineage>
</organism>
<evidence type="ECO:0000256" key="1">
    <source>
        <dbReference type="ARBA" id="ARBA00022450"/>
    </source>
</evidence>
<dbReference type="OrthoDB" id="9778690at2"/>
<dbReference type="NCBIfam" id="NF037940">
    <property type="entry name" value="PKS_MbtD"/>
    <property type="match status" value="1"/>
</dbReference>
<evidence type="ECO:0000256" key="5">
    <source>
        <dbReference type="ARBA" id="ARBA00023268"/>
    </source>
</evidence>
<dbReference type="GO" id="GO:0071770">
    <property type="term" value="P:DIM/DIP cell wall layer assembly"/>
    <property type="evidence" value="ECO:0007669"/>
    <property type="project" value="TreeGrafter"/>
</dbReference>
<dbReference type="SUPFAM" id="SSF52151">
    <property type="entry name" value="FabD/lysophospholipase-like"/>
    <property type="match status" value="1"/>
</dbReference>
<dbReference type="GO" id="GO:0031177">
    <property type="term" value="F:phosphopantetheine binding"/>
    <property type="evidence" value="ECO:0007669"/>
    <property type="project" value="InterPro"/>
</dbReference>
<dbReference type="InterPro" id="IPR001227">
    <property type="entry name" value="Ac_transferase_dom_sf"/>
</dbReference>
<dbReference type="InterPro" id="IPR036291">
    <property type="entry name" value="NAD(P)-bd_dom_sf"/>
</dbReference>
<dbReference type="Pfam" id="PF00550">
    <property type="entry name" value="PP-binding"/>
    <property type="match status" value="1"/>
</dbReference>
<dbReference type="CDD" id="cd05274">
    <property type="entry name" value="KR_FAS_SDR_x"/>
    <property type="match status" value="1"/>
</dbReference>
<dbReference type="GO" id="GO:0006633">
    <property type="term" value="P:fatty acid biosynthetic process"/>
    <property type="evidence" value="ECO:0007669"/>
    <property type="project" value="TreeGrafter"/>
</dbReference>
<dbReference type="InterPro" id="IPR009081">
    <property type="entry name" value="PP-bd_ACP"/>
</dbReference>
<dbReference type="InterPro" id="IPR020806">
    <property type="entry name" value="PKS_PP-bd"/>
</dbReference>
<dbReference type="STRING" id="1249101.BST21_07910"/>
<keyword evidence="1" id="KW-0596">Phosphopantetheine</keyword>
<dbReference type="InterPro" id="IPR016036">
    <property type="entry name" value="Malonyl_transacylase_ACP-bd"/>
</dbReference>
<dbReference type="InterPro" id="IPR016035">
    <property type="entry name" value="Acyl_Trfase/lysoPLipase"/>
</dbReference>
<dbReference type="PROSITE" id="PS50075">
    <property type="entry name" value="CARRIER"/>
    <property type="match status" value="1"/>
</dbReference>
<dbReference type="SUPFAM" id="SSF51735">
    <property type="entry name" value="NAD(P)-binding Rossmann-fold domains"/>
    <property type="match status" value="2"/>
</dbReference>
<dbReference type="KEGG" id="mcee:MCEL_02430"/>
<sequence length="979" mass="103094">MPSTDLPDGRVPVVLSSHAEELVAADAEAIMRYLDRDPDVRAVAATLLRTRRLRRHRAVVRAADTAELADGLRAVIAGTDHPLVVRSSETSTARVAFVFPGQGNQWPSMGAQAYRQSAVYRAHVDRCAEAFVAAGEPSPLPYLTADSTGGQWSQTQIQAAQFTHAVGLAHIWRSCGIQPDVVVGHSLGEVAAAYIAGSIALQAAAGVVIARAKAVDRLSGDYGMAALGVSLPDAERLMSTIPGWLEVSAVNADASVAVSGQRAAVTALVAAATERSLFARELDVDYPGHTSALERVRDDLRAMLPDAEFTDTPVRFIGSTTAEVVPAGTGFTDYWYDNLRNTVRFDRAVAAARRQGAEAFIEMSAHPTLLFALGDLLADQTDEPLVVGSGHREMAPMEALSANIAAVAVANPGYRWADLVDVDTQSPLRGFPNAPMRAVRLWAEPQPLAPVYGVTVAREKWDRTTPSATMARRVAVVELAGPGGALGDRLRTALRRSGSELVEARTADLVVAVAPELDHPDAERGAQEISGLIGAGLLDYVDAAGPDCRAVCLVTVGGEHVRPGEPTALPAQAALAAMHRSIGFERPEQAFRHLDLPSWEPDETVAAAAAAALLADADEAAVRDDGSGPEVFARTVSESVEPAPSWRLDSDTLADVVITGGNGSVGLYFARYLAAHGARRIVLLSRSGVDDADTAELAAAQVEVVAPRCDVTSAERVAAVAAQFGGSGASLLIHAAGTAAFTDRDGITPAAFADTVAAKIGGLARMTELWPMRPDARILLCSSLSGVWGGHGHAAYSAANRMLDVMAGQLRAKGQHCLAARYGLWRGSGIAGVGEVARIERSGLLPMTPDAAVEATLRDHGEDPLLLSADQGRLRMFLESRTADVAEIPTAPSERAADTTARVRTELAAVLNLEPTSIDLDMSLLDMGVDSLLALDLRKRLLRTTGRKVPLATLLGGITGGELVADLDSTERTEKVDNA</sequence>
<dbReference type="SMART" id="SM00822">
    <property type="entry name" value="PKS_KR"/>
    <property type="match status" value="1"/>
</dbReference>
<dbReference type="InterPro" id="IPR014043">
    <property type="entry name" value="Acyl_transferase_dom"/>
</dbReference>
<dbReference type="InterPro" id="IPR057326">
    <property type="entry name" value="KR_dom"/>
</dbReference>
<dbReference type="PROSITE" id="PS00012">
    <property type="entry name" value="PHOSPHOPANTETHEINE"/>
    <property type="match status" value="1"/>
</dbReference>
<keyword evidence="2" id="KW-0597">Phosphoprotein</keyword>
<keyword evidence="4" id="KW-0521">NADP</keyword>
<dbReference type="RefSeq" id="WP_083001391.1">
    <property type="nucleotide sequence ID" value="NZ_AP022591.1"/>
</dbReference>
<dbReference type="PANTHER" id="PTHR43775:SF37">
    <property type="entry name" value="SI:DKEY-61P9.11"/>
    <property type="match status" value="1"/>
</dbReference>
<dbReference type="SMART" id="SM00823">
    <property type="entry name" value="PKS_PP"/>
    <property type="match status" value="1"/>
</dbReference>
<dbReference type="Gene3D" id="3.40.50.720">
    <property type="entry name" value="NAD(P)-binding Rossmann-like Domain"/>
    <property type="match status" value="1"/>
</dbReference>
<dbReference type="Gene3D" id="1.10.1200.10">
    <property type="entry name" value="ACP-like"/>
    <property type="match status" value="1"/>
</dbReference>
<name>A0A1X0BXU8_MYCCF</name>
<evidence type="ECO:0000256" key="4">
    <source>
        <dbReference type="ARBA" id="ARBA00022857"/>
    </source>
</evidence>
<reference evidence="6 7" key="1">
    <citation type="journal article" date="2019" name="Emerg. Microbes Infect.">
        <title>Comprehensive subspecies identification of 175 nontuberculous mycobacteria species based on 7547 genomic profiles.</title>
        <authorList>
            <person name="Matsumoto Y."/>
            <person name="Kinjo T."/>
            <person name="Motooka D."/>
            <person name="Nabeya D."/>
            <person name="Jung N."/>
            <person name="Uechi K."/>
            <person name="Horii T."/>
            <person name="Iida T."/>
            <person name="Fujita J."/>
            <person name="Nakamura S."/>
        </authorList>
    </citation>
    <scope>NUCLEOTIDE SEQUENCE [LARGE SCALE GENOMIC DNA]</scope>
    <source>
        <strain evidence="6 7">JCM 18439</strain>
    </source>
</reference>
<proteinExistence type="predicted"/>
<keyword evidence="3" id="KW-0808">Transferase</keyword>
<gene>
    <name evidence="6" type="primary">mbtD</name>
    <name evidence="6" type="ORF">MCEL_02430</name>
</gene>
<evidence type="ECO:0000256" key="2">
    <source>
        <dbReference type="ARBA" id="ARBA00022553"/>
    </source>
</evidence>
<dbReference type="Gene3D" id="3.40.366.10">
    <property type="entry name" value="Malonyl-Coenzyme A Acyl Carrier Protein, domain 2"/>
    <property type="match status" value="1"/>
</dbReference>
<dbReference type="AlphaFoldDB" id="A0A1X0BXU8"/>
<dbReference type="InterPro" id="IPR036736">
    <property type="entry name" value="ACP-like_sf"/>
</dbReference>
<dbReference type="SUPFAM" id="SSF55048">
    <property type="entry name" value="Probable ACP-binding domain of malonyl-CoA ACP transacylase"/>
    <property type="match status" value="1"/>
</dbReference>
<dbReference type="Proteomes" id="UP000466431">
    <property type="component" value="Chromosome"/>
</dbReference>
<keyword evidence="7" id="KW-1185">Reference proteome</keyword>
<dbReference type="PANTHER" id="PTHR43775">
    <property type="entry name" value="FATTY ACID SYNTHASE"/>
    <property type="match status" value="1"/>
</dbReference>